<dbReference type="STRING" id="44252.DJ90_4209"/>
<reference evidence="5 6" key="1">
    <citation type="submission" date="2014-04" db="EMBL/GenBank/DDBJ databases">
        <authorList>
            <person name="Bishop-Lilly K.A."/>
            <person name="Broomall S.M."/>
            <person name="Chain P.S."/>
            <person name="Chertkov O."/>
            <person name="Coyne S.R."/>
            <person name="Daligault H.E."/>
            <person name="Davenport K.W."/>
            <person name="Erkkila T."/>
            <person name="Frey K.G."/>
            <person name="Gibbons H.S."/>
            <person name="Gu W."/>
            <person name="Jaissle J."/>
            <person name="Johnson S.L."/>
            <person name="Koroleva G.I."/>
            <person name="Ladner J.T."/>
            <person name="Lo C.-C."/>
            <person name="Minogue T.D."/>
            <person name="Munk C."/>
            <person name="Palacios G.F."/>
            <person name="Redden C.L."/>
            <person name="Rosenzweig C.N."/>
            <person name="Scholz M.B."/>
            <person name="Teshima H."/>
            <person name="Xu Y."/>
        </authorList>
    </citation>
    <scope>NUCLEOTIDE SEQUENCE [LARGE SCALE GENOMIC DNA]</scope>
    <source>
        <strain evidence="5 6">8244</strain>
    </source>
</reference>
<dbReference type="InterPro" id="IPR037923">
    <property type="entry name" value="HTH-like"/>
</dbReference>
<dbReference type="InterPro" id="IPR009057">
    <property type="entry name" value="Homeodomain-like_sf"/>
</dbReference>
<dbReference type="PROSITE" id="PS00041">
    <property type="entry name" value="HTH_ARAC_FAMILY_1"/>
    <property type="match status" value="1"/>
</dbReference>
<dbReference type="RefSeq" id="WP_036626272.1">
    <property type="nucleotide sequence ID" value="NZ_BOSD01000040.1"/>
</dbReference>
<dbReference type="Gene3D" id="1.10.10.60">
    <property type="entry name" value="Homeodomain-like"/>
    <property type="match status" value="2"/>
</dbReference>
<dbReference type="PROSITE" id="PS01124">
    <property type="entry name" value="HTH_ARAC_FAMILY_2"/>
    <property type="match status" value="1"/>
</dbReference>
<dbReference type="PRINTS" id="PR00032">
    <property type="entry name" value="HTHARAC"/>
</dbReference>
<evidence type="ECO:0000256" key="1">
    <source>
        <dbReference type="ARBA" id="ARBA00023015"/>
    </source>
</evidence>
<dbReference type="Proteomes" id="UP000029278">
    <property type="component" value="Unassembled WGS sequence"/>
</dbReference>
<evidence type="ECO:0000259" key="4">
    <source>
        <dbReference type="PROSITE" id="PS01124"/>
    </source>
</evidence>
<dbReference type="GeneID" id="77009601"/>
<keyword evidence="2" id="KW-0238">DNA-binding</keyword>
<accession>A0A090Z5N6</accession>
<name>A0A090Z5N6_PAEMA</name>
<evidence type="ECO:0000313" key="6">
    <source>
        <dbReference type="Proteomes" id="UP000029278"/>
    </source>
</evidence>
<dbReference type="GO" id="GO:0003700">
    <property type="term" value="F:DNA-binding transcription factor activity"/>
    <property type="evidence" value="ECO:0007669"/>
    <property type="project" value="InterPro"/>
</dbReference>
<proteinExistence type="predicted"/>
<dbReference type="OrthoDB" id="192171at2"/>
<comment type="caution">
    <text evidence="5">The sequence shown here is derived from an EMBL/GenBank/DDBJ whole genome shotgun (WGS) entry which is preliminary data.</text>
</comment>
<sequence>MPPIIEFTAPPLPHYIVSGSTLLPVGGKHPSRQNIGAFDLLVVVSGCLYVGEEGRDYEVESGHALILRPDCYHYAVEGCREETLHHWLHFQILGDWRVVEEEEYRQQQGSYADKETPGPPALRPFSVAPYTVPLPQFMKLAQPQKLAAAIGELTEMNRSIHISGVRLRQQALFQEVIVQLSASAGGDAPSPQSVCADAAASYLRKHYREPFSATKLGESINFHPVYIARCMQKVFGCPPAVYLLRLRIQQSKLLLLQTDLTVERIAEQVGFNTASYFTACFTKMEGLSPRKYRQRFFWNKH</sequence>
<evidence type="ECO:0000256" key="3">
    <source>
        <dbReference type="ARBA" id="ARBA00023163"/>
    </source>
</evidence>
<dbReference type="SUPFAM" id="SSF51215">
    <property type="entry name" value="Regulatory protein AraC"/>
    <property type="match status" value="1"/>
</dbReference>
<evidence type="ECO:0000313" key="5">
    <source>
        <dbReference type="EMBL" id="KFN06564.1"/>
    </source>
</evidence>
<dbReference type="PANTHER" id="PTHR43280">
    <property type="entry name" value="ARAC-FAMILY TRANSCRIPTIONAL REGULATOR"/>
    <property type="match status" value="1"/>
</dbReference>
<keyword evidence="6" id="KW-1185">Reference proteome</keyword>
<dbReference type="HOGENOM" id="CLU_000445_88_6_9"/>
<keyword evidence="1" id="KW-0805">Transcription regulation</keyword>
<keyword evidence="3" id="KW-0804">Transcription</keyword>
<dbReference type="SUPFAM" id="SSF46689">
    <property type="entry name" value="Homeodomain-like"/>
    <property type="match status" value="1"/>
</dbReference>
<dbReference type="InterPro" id="IPR018062">
    <property type="entry name" value="HTH_AraC-typ_CS"/>
</dbReference>
<gene>
    <name evidence="5" type="ORF">DJ90_4209</name>
</gene>
<organism evidence="5 6">
    <name type="scientific">Paenibacillus macerans</name>
    <name type="common">Bacillus macerans</name>
    <dbReference type="NCBI Taxonomy" id="44252"/>
    <lineage>
        <taxon>Bacteria</taxon>
        <taxon>Bacillati</taxon>
        <taxon>Bacillota</taxon>
        <taxon>Bacilli</taxon>
        <taxon>Bacillales</taxon>
        <taxon>Paenibacillaceae</taxon>
        <taxon>Paenibacillus</taxon>
    </lineage>
</organism>
<feature type="domain" description="HTH araC/xylS-type" evidence="4">
    <location>
        <begin position="197"/>
        <end position="295"/>
    </location>
</feature>
<dbReference type="PANTHER" id="PTHR43280:SF28">
    <property type="entry name" value="HTH-TYPE TRANSCRIPTIONAL ACTIVATOR RHAS"/>
    <property type="match status" value="1"/>
</dbReference>
<protein>
    <submittedName>
        <fullName evidence="5">Helix-turn-helix domain protein</fullName>
    </submittedName>
</protein>
<dbReference type="Pfam" id="PF12833">
    <property type="entry name" value="HTH_18"/>
    <property type="match status" value="1"/>
</dbReference>
<dbReference type="GO" id="GO:0043565">
    <property type="term" value="F:sequence-specific DNA binding"/>
    <property type="evidence" value="ECO:0007669"/>
    <property type="project" value="InterPro"/>
</dbReference>
<dbReference type="EMBL" id="JMQA01000037">
    <property type="protein sequence ID" value="KFN06564.1"/>
    <property type="molecule type" value="Genomic_DNA"/>
</dbReference>
<evidence type="ECO:0000256" key="2">
    <source>
        <dbReference type="ARBA" id="ARBA00023125"/>
    </source>
</evidence>
<dbReference type="PATRIC" id="fig|44252.3.peg.4196"/>
<dbReference type="InterPro" id="IPR020449">
    <property type="entry name" value="Tscrpt_reg_AraC-type_HTH"/>
</dbReference>
<dbReference type="AlphaFoldDB" id="A0A090Z5N6"/>
<dbReference type="SMART" id="SM00342">
    <property type="entry name" value="HTH_ARAC"/>
    <property type="match status" value="1"/>
</dbReference>
<dbReference type="InterPro" id="IPR018060">
    <property type="entry name" value="HTH_AraC"/>
</dbReference>